<dbReference type="EMBL" id="BARU01023443">
    <property type="protein sequence ID" value="GAH53174.1"/>
    <property type="molecule type" value="Genomic_DNA"/>
</dbReference>
<proteinExistence type="predicted"/>
<evidence type="ECO:0000256" key="1">
    <source>
        <dbReference type="SAM" id="Phobius"/>
    </source>
</evidence>
<evidence type="ECO:0000313" key="2">
    <source>
        <dbReference type="EMBL" id="GAH53174.1"/>
    </source>
</evidence>
<reference evidence="2" key="1">
    <citation type="journal article" date="2014" name="Front. Microbiol.">
        <title>High frequency of phylogenetically diverse reductive dehalogenase-homologous genes in deep subseafloor sedimentary metagenomes.</title>
        <authorList>
            <person name="Kawai M."/>
            <person name="Futagami T."/>
            <person name="Toyoda A."/>
            <person name="Takaki Y."/>
            <person name="Nishi S."/>
            <person name="Hori S."/>
            <person name="Arai W."/>
            <person name="Tsubouchi T."/>
            <person name="Morono Y."/>
            <person name="Uchiyama I."/>
            <person name="Ito T."/>
            <person name="Fujiyama A."/>
            <person name="Inagaki F."/>
            <person name="Takami H."/>
        </authorList>
    </citation>
    <scope>NUCLEOTIDE SEQUENCE</scope>
    <source>
        <strain evidence="2">Expedition CK06-06</strain>
    </source>
</reference>
<keyword evidence="1" id="KW-0812">Transmembrane</keyword>
<keyword evidence="1" id="KW-0472">Membrane</keyword>
<organism evidence="2">
    <name type="scientific">marine sediment metagenome</name>
    <dbReference type="NCBI Taxonomy" id="412755"/>
    <lineage>
        <taxon>unclassified sequences</taxon>
        <taxon>metagenomes</taxon>
        <taxon>ecological metagenomes</taxon>
    </lineage>
</organism>
<accession>X1HH70</accession>
<protein>
    <submittedName>
        <fullName evidence="2">Uncharacterized protein</fullName>
    </submittedName>
</protein>
<feature type="transmembrane region" description="Helical" evidence="1">
    <location>
        <begin position="6"/>
        <end position="26"/>
    </location>
</feature>
<name>X1HH70_9ZZZZ</name>
<dbReference type="AlphaFoldDB" id="X1HH70"/>
<sequence>MELGHYLVIWVANGAIPLGVTLLFLIDHVIQWLIKWRKDGVI</sequence>
<gene>
    <name evidence="2" type="ORF">S03H2_38047</name>
</gene>
<comment type="caution">
    <text evidence="2">The sequence shown here is derived from an EMBL/GenBank/DDBJ whole genome shotgun (WGS) entry which is preliminary data.</text>
</comment>
<keyword evidence="1" id="KW-1133">Transmembrane helix</keyword>